<dbReference type="EMBL" id="KN833020">
    <property type="protein sequence ID" value="KIM77903.1"/>
    <property type="molecule type" value="Genomic_DNA"/>
</dbReference>
<gene>
    <name evidence="1" type="ORF">PILCRDRAFT_824892</name>
</gene>
<dbReference type="AlphaFoldDB" id="A0A0C3AV95"/>
<evidence type="ECO:0000313" key="2">
    <source>
        <dbReference type="Proteomes" id="UP000054166"/>
    </source>
</evidence>
<name>A0A0C3AV95_PILCF</name>
<sequence>MAAKPHHPHITASPLISVQQPHIVRHYRAFHVRELPEDYPYHLEPSSEPSTKIDVPYYEFRGKGSPPTDIGKLGDLYLDLADV</sequence>
<reference evidence="1 2" key="1">
    <citation type="submission" date="2014-04" db="EMBL/GenBank/DDBJ databases">
        <authorList>
            <consortium name="DOE Joint Genome Institute"/>
            <person name="Kuo A."/>
            <person name="Tarkka M."/>
            <person name="Buscot F."/>
            <person name="Kohler A."/>
            <person name="Nagy L.G."/>
            <person name="Floudas D."/>
            <person name="Copeland A."/>
            <person name="Barry K.W."/>
            <person name="Cichocki N."/>
            <person name="Veneault-Fourrey C."/>
            <person name="LaButti K."/>
            <person name="Lindquist E.A."/>
            <person name="Lipzen A."/>
            <person name="Lundell T."/>
            <person name="Morin E."/>
            <person name="Murat C."/>
            <person name="Sun H."/>
            <person name="Tunlid A."/>
            <person name="Henrissat B."/>
            <person name="Grigoriev I.V."/>
            <person name="Hibbett D.S."/>
            <person name="Martin F."/>
            <person name="Nordberg H.P."/>
            <person name="Cantor M.N."/>
            <person name="Hua S.X."/>
        </authorList>
    </citation>
    <scope>NUCLEOTIDE SEQUENCE [LARGE SCALE GENOMIC DNA]</scope>
    <source>
        <strain evidence="1 2">F 1598</strain>
    </source>
</reference>
<dbReference type="Proteomes" id="UP000054166">
    <property type="component" value="Unassembled WGS sequence"/>
</dbReference>
<dbReference type="InParanoid" id="A0A0C3AV95"/>
<dbReference type="OrthoDB" id="3067611at2759"/>
<keyword evidence="2" id="KW-1185">Reference proteome</keyword>
<proteinExistence type="predicted"/>
<dbReference type="HOGENOM" id="CLU_2549253_0_0_1"/>
<organism evidence="1 2">
    <name type="scientific">Piloderma croceum (strain F 1598)</name>
    <dbReference type="NCBI Taxonomy" id="765440"/>
    <lineage>
        <taxon>Eukaryota</taxon>
        <taxon>Fungi</taxon>
        <taxon>Dikarya</taxon>
        <taxon>Basidiomycota</taxon>
        <taxon>Agaricomycotina</taxon>
        <taxon>Agaricomycetes</taxon>
        <taxon>Agaricomycetidae</taxon>
        <taxon>Atheliales</taxon>
        <taxon>Atheliaceae</taxon>
        <taxon>Piloderma</taxon>
    </lineage>
</organism>
<protein>
    <submittedName>
        <fullName evidence="1">Uncharacterized protein</fullName>
    </submittedName>
</protein>
<reference evidence="2" key="2">
    <citation type="submission" date="2015-01" db="EMBL/GenBank/DDBJ databases">
        <title>Evolutionary Origins and Diversification of the Mycorrhizal Mutualists.</title>
        <authorList>
            <consortium name="DOE Joint Genome Institute"/>
            <consortium name="Mycorrhizal Genomics Consortium"/>
            <person name="Kohler A."/>
            <person name="Kuo A."/>
            <person name="Nagy L.G."/>
            <person name="Floudas D."/>
            <person name="Copeland A."/>
            <person name="Barry K.W."/>
            <person name="Cichocki N."/>
            <person name="Veneault-Fourrey C."/>
            <person name="LaButti K."/>
            <person name="Lindquist E.A."/>
            <person name="Lipzen A."/>
            <person name="Lundell T."/>
            <person name="Morin E."/>
            <person name="Murat C."/>
            <person name="Riley R."/>
            <person name="Ohm R."/>
            <person name="Sun H."/>
            <person name="Tunlid A."/>
            <person name="Henrissat B."/>
            <person name="Grigoriev I.V."/>
            <person name="Hibbett D.S."/>
            <person name="Martin F."/>
        </authorList>
    </citation>
    <scope>NUCLEOTIDE SEQUENCE [LARGE SCALE GENOMIC DNA]</scope>
    <source>
        <strain evidence="2">F 1598</strain>
    </source>
</reference>
<evidence type="ECO:0000313" key="1">
    <source>
        <dbReference type="EMBL" id="KIM77903.1"/>
    </source>
</evidence>
<feature type="non-terminal residue" evidence="1">
    <location>
        <position position="83"/>
    </location>
</feature>
<accession>A0A0C3AV95</accession>